<protein>
    <submittedName>
        <fullName evidence="2">Uncharacterized protein</fullName>
    </submittedName>
</protein>
<gene>
    <name evidence="2" type="ORF">KIPB_007549</name>
</gene>
<proteinExistence type="predicted"/>
<keyword evidence="3" id="KW-1185">Reference proteome</keyword>
<dbReference type="AlphaFoldDB" id="A0A391NX55"/>
<evidence type="ECO:0000313" key="2">
    <source>
        <dbReference type="EMBL" id="GCA63049.1"/>
    </source>
</evidence>
<accession>A0A391NX55</accession>
<sequence length="134" mass="14696">MRDMKDSSLLGVGEIQTLLETQTSRMRLLMKTNNALHMRIAVGSSPVRDQLPDTDRHTDRHTDMHTDLEQDYVSSQVSQGSCEYPGRQVSQDMYLSQTEAEADGGSGSMAPEHAASYAESVIGSVVEDSKCVAM</sequence>
<feature type="compositionally biased region" description="Basic and acidic residues" evidence="1">
    <location>
        <begin position="50"/>
        <end position="64"/>
    </location>
</feature>
<evidence type="ECO:0000256" key="1">
    <source>
        <dbReference type="SAM" id="MobiDB-lite"/>
    </source>
</evidence>
<reference evidence="2 3" key="1">
    <citation type="journal article" date="2018" name="PLoS ONE">
        <title>The draft genome of Kipferlia bialata reveals reductive genome evolution in fornicate parasites.</title>
        <authorList>
            <person name="Tanifuji G."/>
            <person name="Takabayashi S."/>
            <person name="Kume K."/>
            <person name="Takagi M."/>
            <person name="Nakayama T."/>
            <person name="Kamikawa R."/>
            <person name="Inagaki Y."/>
            <person name="Hashimoto T."/>
        </authorList>
    </citation>
    <scope>NUCLEOTIDE SEQUENCE [LARGE SCALE GENOMIC DNA]</scope>
    <source>
        <strain evidence="2">NY0173</strain>
    </source>
</reference>
<name>A0A391NX55_9EUKA</name>
<feature type="region of interest" description="Disordered" evidence="1">
    <location>
        <begin position="43"/>
        <end position="64"/>
    </location>
</feature>
<organism evidence="2 3">
    <name type="scientific">Kipferlia bialata</name>
    <dbReference type="NCBI Taxonomy" id="797122"/>
    <lineage>
        <taxon>Eukaryota</taxon>
        <taxon>Metamonada</taxon>
        <taxon>Carpediemonas-like organisms</taxon>
        <taxon>Kipferlia</taxon>
    </lineage>
</organism>
<evidence type="ECO:0000313" key="3">
    <source>
        <dbReference type="Proteomes" id="UP000265618"/>
    </source>
</evidence>
<dbReference type="Proteomes" id="UP000265618">
    <property type="component" value="Unassembled WGS sequence"/>
</dbReference>
<dbReference type="EMBL" id="BDIP01002153">
    <property type="protein sequence ID" value="GCA63049.1"/>
    <property type="molecule type" value="Genomic_DNA"/>
</dbReference>
<comment type="caution">
    <text evidence="2">The sequence shown here is derived from an EMBL/GenBank/DDBJ whole genome shotgun (WGS) entry which is preliminary data.</text>
</comment>